<evidence type="ECO:0000313" key="2">
    <source>
        <dbReference type="EMBL" id="BBY00162.1"/>
    </source>
</evidence>
<evidence type="ECO:0000256" key="1">
    <source>
        <dbReference type="SAM" id="Phobius"/>
    </source>
</evidence>
<dbReference type="EMBL" id="AP022582">
    <property type="protein sequence ID" value="BBY00162.1"/>
    <property type="molecule type" value="Genomic_DNA"/>
</dbReference>
<proteinExistence type="predicted"/>
<keyword evidence="3" id="KW-1185">Reference proteome</keyword>
<feature type="transmembrane region" description="Helical" evidence="1">
    <location>
        <begin position="37"/>
        <end position="59"/>
    </location>
</feature>
<keyword evidence="1" id="KW-1133">Transmembrane helix</keyword>
<dbReference type="KEGG" id="mseo:MSEO_06610"/>
<accession>A0A7I7NWF9</accession>
<reference evidence="2 3" key="1">
    <citation type="journal article" date="2019" name="Emerg. Microbes Infect.">
        <title>Comprehensive subspecies identification of 175 nontuberculous mycobacteria species based on 7547 genomic profiles.</title>
        <authorList>
            <person name="Matsumoto Y."/>
            <person name="Kinjo T."/>
            <person name="Motooka D."/>
            <person name="Nabeya D."/>
            <person name="Jung N."/>
            <person name="Uechi K."/>
            <person name="Horii T."/>
            <person name="Iida T."/>
            <person name="Fujita J."/>
            <person name="Nakamura S."/>
        </authorList>
    </citation>
    <scope>NUCLEOTIDE SEQUENCE [LARGE SCALE GENOMIC DNA]</scope>
    <source>
        <strain evidence="2 3">JCM 16018</strain>
    </source>
</reference>
<evidence type="ECO:0008006" key="4">
    <source>
        <dbReference type="Google" id="ProtNLM"/>
    </source>
</evidence>
<sequence>MTGVIDPSRPHDRVCDHSMVPFPGRLGGEDVAKMHRWLIVVSAFLVAAASVTAVAVLPVPRAWAGDAPIGHIGDTLRVDTGTYVADVTVAGVSPCDPPPGFGYTREGTYKGFPGSTVERADVVVHAVRVPNPFVMATAFSFDGVTPFADAYKPRATDAPDALDNVLTNAPNGAVVRGEVYWDAYRDPVSTVVLLDRKTGYHLAQWNL</sequence>
<dbReference type="Proteomes" id="UP000466632">
    <property type="component" value="Chromosome"/>
</dbReference>
<keyword evidence="1" id="KW-0472">Membrane</keyword>
<evidence type="ECO:0000313" key="3">
    <source>
        <dbReference type="Proteomes" id="UP000466632"/>
    </source>
</evidence>
<name>A0A7I7NWF9_9MYCO</name>
<protein>
    <recommendedName>
        <fullName evidence="4">Exported alanine and valine rich protein</fullName>
    </recommendedName>
</protein>
<gene>
    <name evidence="2" type="ORF">MSEO_06610</name>
</gene>
<organism evidence="2 3">
    <name type="scientific">Mycobacterium seoulense</name>
    <dbReference type="NCBI Taxonomy" id="386911"/>
    <lineage>
        <taxon>Bacteria</taxon>
        <taxon>Bacillati</taxon>
        <taxon>Actinomycetota</taxon>
        <taxon>Actinomycetes</taxon>
        <taxon>Mycobacteriales</taxon>
        <taxon>Mycobacteriaceae</taxon>
        <taxon>Mycobacterium</taxon>
    </lineage>
</organism>
<dbReference type="AlphaFoldDB" id="A0A7I7NWF9"/>
<keyword evidence="1" id="KW-0812">Transmembrane</keyword>